<gene>
    <name evidence="2" type="ORF">C1645_826773</name>
</gene>
<reference evidence="2 3" key="1">
    <citation type="submission" date="2018-06" db="EMBL/GenBank/DDBJ databases">
        <title>Comparative genomics reveals the genomic features of Rhizophagus irregularis, R. cerebriforme, R. diaphanum and Gigaspora rosea, and their symbiotic lifestyle signature.</title>
        <authorList>
            <person name="Morin E."/>
            <person name="San Clemente H."/>
            <person name="Chen E.C.H."/>
            <person name="De La Providencia I."/>
            <person name="Hainaut M."/>
            <person name="Kuo A."/>
            <person name="Kohler A."/>
            <person name="Murat C."/>
            <person name="Tang N."/>
            <person name="Roy S."/>
            <person name="Loubradou J."/>
            <person name="Henrissat B."/>
            <person name="Grigoriev I.V."/>
            <person name="Corradi N."/>
            <person name="Roux C."/>
            <person name="Martin F.M."/>
        </authorList>
    </citation>
    <scope>NUCLEOTIDE SEQUENCE [LARGE SCALE GENOMIC DNA]</scope>
    <source>
        <strain evidence="2 3">DAOM 227022</strain>
    </source>
</reference>
<dbReference type="STRING" id="658196.A0A397SWJ0"/>
<name>A0A397SWJ0_9GLOM</name>
<keyword evidence="3" id="KW-1185">Reference proteome</keyword>
<evidence type="ECO:0000313" key="2">
    <source>
        <dbReference type="EMBL" id="RIA88177.1"/>
    </source>
</evidence>
<comment type="caution">
    <text evidence="2">The sequence shown here is derived from an EMBL/GenBank/DDBJ whole genome shotgun (WGS) entry which is preliminary data.</text>
</comment>
<protein>
    <submittedName>
        <fullName evidence="2">Uncharacterized protein</fullName>
    </submittedName>
</protein>
<organism evidence="2 3">
    <name type="scientific">Glomus cerebriforme</name>
    <dbReference type="NCBI Taxonomy" id="658196"/>
    <lineage>
        <taxon>Eukaryota</taxon>
        <taxon>Fungi</taxon>
        <taxon>Fungi incertae sedis</taxon>
        <taxon>Mucoromycota</taxon>
        <taxon>Glomeromycotina</taxon>
        <taxon>Glomeromycetes</taxon>
        <taxon>Glomerales</taxon>
        <taxon>Glomeraceae</taxon>
        <taxon>Glomus</taxon>
    </lineage>
</organism>
<dbReference type="AlphaFoldDB" id="A0A397SWJ0"/>
<dbReference type="OrthoDB" id="2364639at2759"/>
<feature type="coiled-coil region" evidence="1">
    <location>
        <begin position="220"/>
        <end position="247"/>
    </location>
</feature>
<proteinExistence type="predicted"/>
<dbReference type="Proteomes" id="UP000265703">
    <property type="component" value="Unassembled WGS sequence"/>
</dbReference>
<evidence type="ECO:0000313" key="3">
    <source>
        <dbReference type="Proteomes" id="UP000265703"/>
    </source>
</evidence>
<accession>A0A397SWJ0</accession>
<sequence>MHNKRLTVSAIWSTGSIQIINDVLGEKFNHNNNKLAIKDSNKYKTISAELDKNKKKLAVEKAQVSAHQIKVIAETFERYKSIKIDLITHKGVYPYEYIDSHDKKIELLPIHEFHSILEGKITQADYEHAQKVWKEFGCRNLVLSWDIMLKMTGANIELFTDMAMHDFTKKTEEITMVGISQYLPIERYKWEVPAAFSDSSTGAGDDQITKAKNCALFTKVDALEKKIEDYSSRLKTLEDDIDEAVDKDTAADIINEMVLVADNPCKCRKRRRSRQMFLVRSRGQQVG</sequence>
<keyword evidence="1" id="KW-0175">Coiled coil</keyword>
<dbReference type="EMBL" id="QKYT01000276">
    <property type="protein sequence ID" value="RIA88177.1"/>
    <property type="molecule type" value="Genomic_DNA"/>
</dbReference>
<evidence type="ECO:0000256" key="1">
    <source>
        <dbReference type="SAM" id="Coils"/>
    </source>
</evidence>